<comment type="caution">
    <text evidence="2">The sequence shown here is derived from an EMBL/GenBank/DDBJ whole genome shotgun (WGS) entry which is preliminary data.</text>
</comment>
<proteinExistence type="predicted"/>
<evidence type="ECO:0000313" key="2">
    <source>
        <dbReference type="EMBL" id="GBQ26980.1"/>
    </source>
</evidence>
<evidence type="ECO:0000256" key="1">
    <source>
        <dbReference type="SAM" id="SignalP"/>
    </source>
</evidence>
<dbReference type="EMBL" id="BAQP01000197">
    <property type="protein sequence ID" value="GBQ26980.1"/>
    <property type="molecule type" value="Genomic_DNA"/>
</dbReference>
<sequence length="234" mass="24550">MDKYPSHTRCPPGLSVILLCLPLLAGCAGTHVVSESMTAPPARLPRPHSISIVVSDTSPLPKKAKRVAGHSHDVQIAEADLTQDLTHLLAARNLAVVPPGQAADLTLQCVITQVRSGSAIARLLIGYGAGKALLRVSTTLSVPHAEKPTLLTFSTSSTTGAMPGAGFGIASAAGSAGTAVHMIGPVLGIPGTLRQGLGQEAQQTTTRIDDELARYFSQQEWPYPRPPQSFWSRI</sequence>
<name>A0ABQ0P8U6_9PROT</name>
<evidence type="ECO:0008006" key="4">
    <source>
        <dbReference type="Google" id="ProtNLM"/>
    </source>
</evidence>
<gene>
    <name evidence="2" type="ORF">AA12717_2522</name>
</gene>
<evidence type="ECO:0000313" key="3">
    <source>
        <dbReference type="Proteomes" id="UP001060895"/>
    </source>
</evidence>
<keyword evidence="3" id="KW-1185">Reference proteome</keyword>
<feature type="signal peptide" evidence="1">
    <location>
        <begin position="1"/>
        <end position="25"/>
    </location>
</feature>
<protein>
    <recommendedName>
        <fullName evidence="4">DUF4410 domain-containing protein</fullName>
    </recommendedName>
</protein>
<reference evidence="2" key="1">
    <citation type="submission" date="2013-04" db="EMBL/GenBank/DDBJ databases">
        <title>The genome sequencing project of 58 acetic acid bacteria.</title>
        <authorList>
            <person name="Okamoto-Kainuma A."/>
            <person name="Ishikawa M."/>
            <person name="Umino S."/>
            <person name="Koizumi Y."/>
            <person name="Shiwa Y."/>
            <person name="Yoshikawa H."/>
            <person name="Matsutani M."/>
            <person name="Matsushita K."/>
        </authorList>
    </citation>
    <scope>NUCLEOTIDE SEQUENCE</scope>
    <source>
        <strain evidence="2">DSM 12717</strain>
    </source>
</reference>
<organism evidence="2 3">
    <name type="scientific">Gluconacetobacter sacchari DSM 12717</name>
    <dbReference type="NCBI Taxonomy" id="1307940"/>
    <lineage>
        <taxon>Bacteria</taxon>
        <taxon>Pseudomonadati</taxon>
        <taxon>Pseudomonadota</taxon>
        <taxon>Alphaproteobacteria</taxon>
        <taxon>Acetobacterales</taxon>
        <taxon>Acetobacteraceae</taxon>
        <taxon>Gluconacetobacter</taxon>
    </lineage>
</organism>
<dbReference type="InterPro" id="IPR025522">
    <property type="entry name" value="DUF4410"/>
</dbReference>
<dbReference type="Proteomes" id="UP001060895">
    <property type="component" value="Unassembled WGS sequence"/>
</dbReference>
<feature type="chain" id="PRO_5045786237" description="DUF4410 domain-containing protein" evidence="1">
    <location>
        <begin position="26"/>
        <end position="234"/>
    </location>
</feature>
<keyword evidence="1" id="KW-0732">Signal</keyword>
<accession>A0ABQ0P8U6</accession>
<dbReference type="PROSITE" id="PS51257">
    <property type="entry name" value="PROKAR_LIPOPROTEIN"/>
    <property type="match status" value="1"/>
</dbReference>
<dbReference type="Pfam" id="PF14366">
    <property type="entry name" value="DUF4410"/>
    <property type="match status" value="1"/>
</dbReference>